<dbReference type="PANTHER" id="PTHR15002">
    <property type="entry name" value="RIBOSOMAL BIOGENESIS PROTEIN LAS1L"/>
    <property type="match status" value="1"/>
</dbReference>
<comment type="caution">
    <text evidence="1">The sequence shown here is derived from an EMBL/GenBank/DDBJ whole genome shotgun (WGS) entry which is preliminary data.</text>
</comment>
<dbReference type="Pfam" id="PF04031">
    <property type="entry name" value="Las1"/>
    <property type="match status" value="1"/>
</dbReference>
<dbReference type="AlphaFoldDB" id="A0AAW0E3K9"/>
<dbReference type="GO" id="GO:0004519">
    <property type="term" value="F:endonuclease activity"/>
    <property type="evidence" value="ECO:0007669"/>
    <property type="project" value="InterPro"/>
</dbReference>
<dbReference type="Proteomes" id="UP001383192">
    <property type="component" value="Unassembled WGS sequence"/>
</dbReference>
<proteinExistence type="predicted"/>
<keyword evidence="2" id="KW-1185">Reference proteome</keyword>
<dbReference type="InterPro" id="IPR007174">
    <property type="entry name" value="Las1"/>
</dbReference>
<evidence type="ECO:0000313" key="2">
    <source>
        <dbReference type="Proteomes" id="UP001383192"/>
    </source>
</evidence>
<sequence length="462" mass="50964">MRLPRRVPWKSIAELDQVCSWIFSDEHDLYSKNLAINRLSAWRAITPLPHALDSTLAILSVIVQDAKAEGASLFLLLRQSYASALIRLVNGLVDPLQLGVYARSIAGIAAQLDLPLWLVELRHAATHEDLPSLEVLREAAKQQHPHNTKPPLRPLSPILKQYKDLLKLTTRDASLKSRYKQSVQTIYKDIEKWIAEAKVAANVMSGELGWTTSGIADNAEGEQDPRERWALEILCDALLEKGGLVPLSKKRRTLPDDSPTSPPLGSVEIWSPLLIHIHSAHPAFFSNLATKIIYRLTADAQMSSKAPESPMVFDSSYATCLCRWLLWTVEFVESEDPDDGLRIDAFSMLITAIGPGSELSSQSKKVLEALMQDLCSGKADLDLALLALKPFDRSSSAAWSADDIVVMNERLDALLSVGGSLSEDETTSVTHDKPSIISALGWSLLDEASGWKPCPLGVYYDK</sequence>
<name>A0AAW0E3K9_9AGAR</name>
<reference evidence="1 2" key="1">
    <citation type="submission" date="2024-01" db="EMBL/GenBank/DDBJ databases">
        <title>A draft genome for a cacao thread blight-causing isolate of Paramarasmius palmivorus.</title>
        <authorList>
            <person name="Baruah I.K."/>
            <person name="Bukari Y."/>
            <person name="Amoako-Attah I."/>
            <person name="Meinhardt L.W."/>
            <person name="Bailey B.A."/>
            <person name="Cohen S.P."/>
        </authorList>
    </citation>
    <scope>NUCLEOTIDE SEQUENCE [LARGE SCALE GENOMIC DNA]</scope>
    <source>
        <strain evidence="1 2">GH-12</strain>
    </source>
</reference>
<organism evidence="1 2">
    <name type="scientific">Paramarasmius palmivorus</name>
    <dbReference type="NCBI Taxonomy" id="297713"/>
    <lineage>
        <taxon>Eukaryota</taxon>
        <taxon>Fungi</taxon>
        <taxon>Dikarya</taxon>
        <taxon>Basidiomycota</taxon>
        <taxon>Agaricomycotina</taxon>
        <taxon>Agaricomycetes</taxon>
        <taxon>Agaricomycetidae</taxon>
        <taxon>Agaricales</taxon>
        <taxon>Marasmiineae</taxon>
        <taxon>Marasmiaceae</taxon>
        <taxon>Paramarasmius</taxon>
    </lineage>
</organism>
<evidence type="ECO:0000313" key="1">
    <source>
        <dbReference type="EMBL" id="KAK7058357.1"/>
    </source>
</evidence>
<protein>
    <submittedName>
        <fullName evidence="1">rRNA-processing protein las1</fullName>
    </submittedName>
</protein>
<dbReference type="GO" id="GO:0000470">
    <property type="term" value="P:maturation of LSU-rRNA"/>
    <property type="evidence" value="ECO:0007669"/>
    <property type="project" value="TreeGrafter"/>
</dbReference>
<accession>A0AAW0E3K9</accession>
<dbReference type="PANTHER" id="PTHR15002:SF0">
    <property type="entry name" value="RIBOSOMAL BIOGENESIS PROTEIN LAS1L"/>
    <property type="match status" value="1"/>
</dbReference>
<dbReference type="GO" id="GO:0030687">
    <property type="term" value="C:preribosome, large subunit precursor"/>
    <property type="evidence" value="ECO:0007669"/>
    <property type="project" value="TreeGrafter"/>
</dbReference>
<dbReference type="GO" id="GO:0090730">
    <property type="term" value="C:Las1 complex"/>
    <property type="evidence" value="ECO:0007669"/>
    <property type="project" value="InterPro"/>
</dbReference>
<dbReference type="EMBL" id="JAYKXP010000005">
    <property type="protein sequence ID" value="KAK7058357.1"/>
    <property type="molecule type" value="Genomic_DNA"/>
</dbReference>
<gene>
    <name evidence="1" type="primary">LAS1</name>
    <name evidence="1" type="ORF">VNI00_001991</name>
</gene>
<dbReference type="GO" id="GO:0000460">
    <property type="term" value="P:maturation of 5.8S rRNA"/>
    <property type="evidence" value="ECO:0007669"/>
    <property type="project" value="TreeGrafter"/>
</dbReference>